<evidence type="ECO:0000313" key="3">
    <source>
        <dbReference type="EMBL" id="MEZ3183106.1"/>
    </source>
</evidence>
<evidence type="ECO:0008006" key="5">
    <source>
        <dbReference type="Google" id="ProtNLM"/>
    </source>
</evidence>
<proteinExistence type="predicted"/>
<protein>
    <recommendedName>
        <fullName evidence="5">Lipoprotein</fullName>
    </recommendedName>
</protein>
<evidence type="ECO:0000256" key="1">
    <source>
        <dbReference type="SAM" id="MobiDB-lite"/>
    </source>
</evidence>
<evidence type="ECO:0000313" key="4">
    <source>
        <dbReference type="Proteomes" id="UP001567537"/>
    </source>
</evidence>
<reference evidence="3 4" key="1">
    <citation type="journal article" date="2021" name="Res Sq">
        <title>Streptomyces Pimoensis sp. nov., Isolated From the Taklimakan Desert in Xinjiang, China.</title>
        <authorList>
            <person name="Zhang P."/>
            <person name="Luo X."/>
            <person name="Luo X."/>
            <person name="Liu Z."/>
            <person name="Xia Z."/>
            <person name="Wan C."/>
            <person name="zhang L."/>
        </authorList>
    </citation>
    <scope>NUCLEOTIDE SEQUENCE [LARGE SCALE GENOMIC DNA]</scope>
    <source>
        <strain evidence="3 4">TRM75549</strain>
    </source>
</reference>
<accession>A0ABV4J879</accession>
<keyword evidence="4" id="KW-1185">Reference proteome</keyword>
<dbReference type="PROSITE" id="PS51257">
    <property type="entry name" value="PROKAR_LIPOPROTEIN"/>
    <property type="match status" value="1"/>
</dbReference>
<sequence>MRGSRTAALLSGLTAVAAVAVAATACGVPPSGVIETGAPASGMFSPSATPPSTPATISLFFLRDGELMPYPRRIDDVGDLEAVVRLLFEGPAANEAAMATTELPRLSDAPRVAIDSGILFVKLPGETDPLNRRAMLQLTCTVNHAASPIPTAVPRADAEADGDTARRSAAPSSLHVFGDGWAMTQSDHACPAVSPPQEQSEAPTPWEPSG</sequence>
<comment type="caution">
    <text evidence="3">The sequence shown here is derived from an EMBL/GenBank/DDBJ whole genome shotgun (WGS) entry which is preliminary data.</text>
</comment>
<gene>
    <name evidence="3" type="ORF">KYY02_31940</name>
</gene>
<name>A0ABV4J879_9ACTN</name>
<dbReference type="EMBL" id="JAHWZY010000067">
    <property type="protein sequence ID" value="MEZ3183106.1"/>
    <property type="molecule type" value="Genomic_DNA"/>
</dbReference>
<dbReference type="Proteomes" id="UP001567537">
    <property type="component" value="Unassembled WGS sequence"/>
</dbReference>
<feature type="chain" id="PRO_5046829698" description="Lipoprotein" evidence="2">
    <location>
        <begin position="23"/>
        <end position="210"/>
    </location>
</feature>
<organism evidence="3 4">
    <name type="scientific">Streptomyces pimonensis</name>
    <dbReference type="NCBI Taxonomy" id="2860288"/>
    <lineage>
        <taxon>Bacteria</taxon>
        <taxon>Bacillati</taxon>
        <taxon>Actinomycetota</taxon>
        <taxon>Actinomycetes</taxon>
        <taxon>Kitasatosporales</taxon>
        <taxon>Streptomycetaceae</taxon>
        <taxon>Streptomyces</taxon>
    </lineage>
</organism>
<feature type="region of interest" description="Disordered" evidence="1">
    <location>
        <begin position="151"/>
        <end position="170"/>
    </location>
</feature>
<keyword evidence="2" id="KW-0732">Signal</keyword>
<feature type="signal peptide" evidence="2">
    <location>
        <begin position="1"/>
        <end position="22"/>
    </location>
</feature>
<evidence type="ECO:0000256" key="2">
    <source>
        <dbReference type="SAM" id="SignalP"/>
    </source>
</evidence>
<dbReference type="RefSeq" id="WP_371244504.1">
    <property type="nucleotide sequence ID" value="NZ_JAHWZY010000067.1"/>
</dbReference>
<feature type="region of interest" description="Disordered" evidence="1">
    <location>
        <begin position="185"/>
        <end position="210"/>
    </location>
</feature>